<protein>
    <submittedName>
        <fullName evidence="3">Uncharacterized protein</fullName>
    </submittedName>
</protein>
<sequence>MLRIGEELVTARVLPMNFRLLVFPRALWLACLLAVALALPSVSAGFYFDDQLAVLRLEGIAPDPAPGPWQLYTFATGEPGQRQLIVDRGPLPWWTHDELRLSFFRPLSSALLAFDHAIAGRHPLPYHLHAIAWYVAAVIASAMLLRRLLPEREAALATLLFAMSPGHWMLAAWPSARHVAVSGVFALMAIGAHLRARTRAQPLSLGALACTVLALAAGETGLGVFAYVAAYEVIGRREAIALRLQALVPWGTLFLAYATLYKALGFGARASGAYLDPIGQPAEYLALLPSRLAVYTEAALVGVPSVLSAIMPKSTPILAALGAAAAIALALLFRRAWLTLAPELRRTLAWLLTGAALAVLPGAAGFPGDRVLFLTNIGVTSALAIVLLHAGARVDRATPVWRLPAARTGIGLFGLLHIVVAPLLFAASAKKLASVSHTAMDVAARAEIPARDGVNVVGIGMSDPILSMYLASELWLAPRPEPRPRVVRPLSGAPCDHIVKRTDDRTLEITLVKGTLFDDLFTSFVRPNDAPLRAGHVVSLGTWIVRIVDDDAGRPTRFAVTFDRSVDDPSLAFVVWHDGALRAFTAPPVGHEVTVKHEAGPMGI</sequence>
<feature type="transmembrane region" description="Helical" evidence="2">
    <location>
        <begin position="372"/>
        <end position="392"/>
    </location>
</feature>
<feature type="transmembrane region" description="Helical" evidence="2">
    <location>
        <begin position="203"/>
        <end position="228"/>
    </location>
</feature>
<evidence type="ECO:0000256" key="2">
    <source>
        <dbReference type="SAM" id="Phobius"/>
    </source>
</evidence>
<evidence type="ECO:0000256" key="1">
    <source>
        <dbReference type="ARBA" id="ARBA00022729"/>
    </source>
</evidence>
<evidence type="ECO:0000313" key="4">
    <source>
        <dbReference type="Proteomes" id="UP001374803"/>
    </source>
</evidence>
<feature type="transmembrane region" description="Helical" evidence="2">
    <location>
        <begin position="317"/>
        <end position="336"/>
    </location>
</feature>
<organism evidence="3 4">
    <name type="scientific">Pendulispora rubella</name>
    <dbReference type="NCBI Taxonomy" id="2741070"/>
    <lineage>
        <taxon>Bacteria</taxon>
        <taxon>Pseudomonadati</taxon>
        <taxon>Myxococcota</taxon>
        <taxon>Myxococcia</taxon>
        <taxon>Myxococcales</taxon>
        <taxon>Sorangiineae</taxon>
        <taxon>Pendulisporaceae</taxon>
        <taxon>Pendulispora</taxon>
    </lineage>
</organism>
<feature type="transmembrane region" description="Helical" evidence="2">
    <location>
        <begin position="404"/>
        <end position="425"/>
    </location>
</feature>
<dbReference type="Proteomes" id="UP001374803">
    <property type="component" value="Chromosome"/>
</dbReference>
<keyword evidence="4" id="KW-1185">Reference proteome</keyword>
<dbReference type="InterPro" id="IPR031305">
    <property type="entry name" value="Casein_CS"/>
</dbReference>
<proteinExistence type="predicted"/>
<keyword evidence="2" id="KW-0812">Transmembrane</keyword>
<reference evidence="3" key="1">
    <citation type="submission" date="2021-12" db="EMBL/GenBank/DDBJ databases">
        <title>Discovery of the Pendulisporaceae a myxobacterial family with distinct sporulation behavior and unique specialized metabolism.</title>
        <authorList>
            <person name="Garcia R."/>
            <person name="Popoff A."/>
            <person name="Bader C.D."/>
            <person name="Loehr J."/>
            <person name="Walesch S."/>
            <person name="Walt C."/>
            <person name="Boldt J."/>
            <person name="Bunk B."/>
            <person name="Haeckl F.J.F.P.J."/>
            <person name="Gunesch A.P."/>
            <person name="Birkelbach J."/>
            <person name="Nuebel U."/>
            <person name="Pietschmann T."/>
            <person name="Bach T."/>
            <person name="Mueller R."/>
        </authorList>
    </citation>
    <scope>NUCLEOTIDE SEQUENCE</scope>
    <source>
        <strain evidence="3">MSr11367</strain>
    </source>
</reference>
<evidence type="ECO:0000313" key="3">
    <source>
        <dbReference type="EMBL" id="WXB05161.1"/>
    </source>
</evidence>
<keyword evidence="1" id="KW-0732">Signal</keyword>
<accession>A0ABZ2L5S2</accession>
<feature type="transmembrane region" description="Helical" evidence="2">
    <location>
        <begin position="179"/>
        <end position="196"/>
    </location>
</feature>
<feature type="transmembrane region" description="Helical" evidence="2">
    <location>
        <begin position="240"/>
        <end position="260"/>
    </location>
</feature>
<feature type="transmembrane region" description="Helical" evidence="2">
    <location>
        <begin position="348"/>
        <end position="366"/>
    </location>
</feature>
<dbReference type="PROSITE" id="PS00306">
    <property type="entry name" value="CASEIN_ALPHA_BETA"/>
    <property type="match status" value="1"/>
</dbReference>
<keyword evidence="2" id="KW-0472">Membrane</keyword>
<feature type="transmembrane region" description="Helical" evidence="2">
    <location>
        <begin position="126"/>
        <end position="145"/>
    </location>
</feature>
<gene>
    <name evidence="3" type="ORF">LVJ94_50735</name>
</gene>
<keyword evidence="2" id="KW-1133">Transmembrane helix</keyword>
<name>A0ABZ2L5S2_9BACT</name>
<dbReference type="RefSeq" id="WP_394834803.1">
    <property type="nucleotide sequence ID" value="NZ_CP089929.1"/>
</dbReference>
<dbReference type="EMBL" id="CP089983">
    <property type="protein sequence ID" value="WXB05161.1"/>
    <property type="molecule type" value="Genomic_DNA"/>
</dbReference>